<name>A0ABQ9IKU8_9NEOP</name>
<evidence type="ECO:0000313" key="3">
    <source>
        <dbReference type="Proteomes" id="UP001159363"/>
    </source>
</evidence>
<accession>A0ABQ9IKU8</accession>
<proteinExistence type="predicted"/>
<dbReference type="Pfam" id="PF20700">
    <property type="entry name" value="Mutator"/>
    <property type="match status" value="1"/>
</dbReference>
<dbReference type="Proteomes" id="UP001159363">
    <property type="component" value="Chromosome 1"/>
</dbReference>
<sequence length="115" mass="13158">MSENRENKKTYLPINETAVHIILATGGGYSQLREFSAGVDIHRMSNKIFLKHMKVSRAIDDAALQSMIDAAEEEKERIRYCSICASCYNATQIPPSHTCFLDWKKKVRPAWKQII</sequence>
<keyword evidence="3" id="KW-1185">Reference proteome</keyword>
<reference evidence="2 3" key="1">
    <citation type="submission" date="2023-02" db="EMBL/GenBank/DDBJ databases">
        <title>LHISI_Scaffold_Assembly.</title>
        <authorList>
            <person name="Stuart O.P."/>
            <person name="Cleave R."/>
            <person name="Magrath M.J.L."/>
            <person name="Mikheyev A.S."/>
        </authorList>
    </citation>
    <scope>NUCLEOTIDE SEQUENCE [LARGE SCALE GENOMIC DNA]</scope>
    <source>
        <strain evidence="2">Daus_M_001</strain>
        <tissue evidence="2">Leg muscle</tissue>
    </source>
</reference>
<dbReference type="InterPro" id="IPR049012">
    <property type="entry name" value="Mutator_transp_dom"/>
</dbReference>
<feature type="domain" description="Mutator-like transposase" evidence="1">
    <location>
        <begin position="12"/>
        <end position="76"/>
    </location>
</feature>
<protein>
    <recommendedName>
        <fullName evidence="1">Mutator-like transposase domain-containing protein</fullName>
    </recommendedName>
</protein>
<organism evidence="2 3">
    <name type="scientific">Dryococelus australis</name>
    <dbReference type="NCBI Taxonomy" id="614101"/>
    <lineage>
        <taxon>Eukaryota</taxon>
        <taxon>Metazoa</taxon>
        <taxon>Ecdysozoa</taxon>
        <taxon>Arthropoda</taxon>
        <taxon>Hexapoda</taxon>
        <taxon>Insecta</taxon>
        <taxon>Pterygota</taxon>
        <taxon>Neoptera</taxon>
        <taxon>Polyneoptera</taxon>
        <taxon>Phasmatodea</taxon>
        <taxon>Verophasmatodea</taxon>
        <taxon>Anareolatae</taxon>
        <taxon>Phasmatidae</taxon>
        <taxon>Eurycanthinae</taxon>
        <taxon>Dryococelus</taxon>
    </lineage>
</organism>
<evidence type="ECO:0000313" key="2">
    <source>
        <dbReference type="EMBL" id="KAJ8897335.1"/>
    </source>
</evidence>
<dbReference type="EMBL" id="JARBHB010000001">
    <property type="protein sequence ID" value="KAJ8897335.1"/>
    <property type="molecule type" value="Genomic_DNA"/>
</dbReference>
<evidence type="ECO:0000259" key="1">
    <source>
        <dbReference type="Pfam" id="PF20700"/>
    </source>
</evidence>
<comment type="caution">
    <text evidence="2">The sequence shown here is derived from an EMBL/GenBank/DDBJ whole genome shotgun (WGS) entry which is preliminary data.</text>
</comment>
<gene>
    <name evidence="2" type="ORF">PR048_002681</name>
</gene>